<keyword evidence="1" id="KW-0732">Signal</keyword>
<evidence type="ECO:0000313" key="2">
    <source>
        <dbReference type="EMBL" id="KAK2608899.1"/>
    </source>
</evidence>
<feature type="signal peptide" evidence="1">
    <location>
        <begin position="1"/>
        <end position="19"/>
    </location>
</feature>
<dbReference type="EMBL" id="JASWJB010000031">
    <property type="protein sequence ID" value="KAK2608899.1"/>
    <property type="molecule type" value="Genomic_DNA"/>
</dbReference>
<organism evidence="2 3">
    <name type="scientific">Conoideocrella luteorostrata</name>
    <dbReference type="NCBI Taxonomy" id="1105319"/>
    <lineage>
        <taxon>Eukaryota</taxon>
        <taxon>Fungi</taxon>
        <taxon>Dikarya</taxon>
        <taxon>Ascomycota</taxon>
        <taxon>Pezizomycotina</taxon>
        <taxon>Sordariomycetes</taxon>
        <taxon>Hypocreomycetidae</taxon>
        <taxon>Hypocreales</taxon>
        <taxon>Clavicipitaceae</taxon>
        <taxon>Conoideocrella</taxon>
    </lineage>
</organism>
<evidence type="ECO:0008006" key="4">
    <source>
        <dbReference type="Google" id="ProtNLM"/>
    </source>
</evidence>
<feature type="chain" id="PRO_5042580959" description="Cyanovirin-N domain-containing protein" evidence="1">
    <location>
        <begin position="20"/>
        <end position="119"/>
    </location>
</feature>
<comment type="caution">
    <text evidence="2">The sequence shown here is derived from an EMBL/GenBank/DDBJ whole genome shotgun (WGS) entry which is preliminary data.</text>
</comment>
<dbReference type="AlphaFoldDB" id="A0AAJ0G191"/>
<evidence type="ECO:0000256" key="1">
    <source>
        <dbReference type="SAM" id="SignalP"/>
    </source>
</evidence>
<proteinExistence type="predicted"/>
<gene>
    <name evidence="2" type="ORF">QQS21_002612</name>
</gene>
<name>A0AAJ0G191_9HYPO</name>
<evidence type="ECO:0000313" key="3">
    <source>
        <dbReference type="Proteomes" id="UP001251528"/>
    </source>
</evidence>
<dbReference type="Proteomes" id="UP001251528">
    <property type="component" value="Unassembled WGS sequence"/>
</dbReference>
<sequence length="119" mass="13298">MKCTIFSIVAMAAAAIATATPGSYGNGERLEHVYCTDEHDSIIDIKVDIELSDRIKQCSRGLGLGLELKLDIDIDIDIREDADKFCRDHDRVHGVWGCSKPCHGEIDYDHCTRCDHGEY</sequence>
<protein>
    <recommendedName>
        <fullName evidence="4">Cyanovirin-N domain-containing protein</fullName>
    </recommendedName>
</protein>
<reference evidence="2" key="1">
    <citation type="submission" date="2023-06" db="EMBL/GenBank/DDBJ databases">
        <title>Conoideocrella luteorostrata (Hypocreales: Clavicipitaceae), a potential biocontrol fungus for elongate hemlock scale in United States Christmas tree production areas.</title>
        <authorList>
            <person name="Barrett H."/>
            <person name="Lovett B."/>
            <person name="Macias A.M."/>
            <person name="Stajich J.E."/>
            <person name="Kasson M.T."/>
        </authorList>
    </citation>
    <scope>NUCLEOTIDE SEQUENCE</scope>
    <source>
        <strain evidence="2">ARSEF 14590</strain>
    </source>
</reference>
<accession>A0AAJ0G191</accession>
<keyword evidence="3" id="KW-1185">Reference proteome</keyword>